<evidence type="ECO:0000256" key="1">
    <source>
        <dbReference type="ARBA" id="ARBA00007589"/>
    </source>
</evidence>
<dbReference type="GeneTree" id="ENSGT00390000007266"/>
<dbReference type="HOGENOM" id="CLU_030805_8_0_1"/>
<dbReference type="InterPro" id="IPR050101">
    <property type="entry name" value="CinA"/>
</dbReference>
<dbReference type="Gene3D" id="3.40.980.10">
    <property type="entry name" value="MoaB/Mog-like domain"/>
    <property type="match status" value="1"/>
</dbReference>
<keyword evidence="4" id="KW-1185">Reference proteome</keyword>
<dbReference type="InParanoid" id="H2M1H4"/>
<comment type="similarity">
    <text evidence="1">In the N-terminal section; belongs to the MoaB/Mog family.</text>
</comment>
<proteinExistence type="inferred from homology"/>
<protein>
    <recommendedName>
        <fullName evidence="2">MoaB/Mog domain-containing protein</fullName>
    </recommendedName>
</protein>
<dbReference type="CDD" id="cd00885">
    <property type="entry name" value="cinA"/>
    <property type="match status" value="1"/>
</dbReference>
<dbReference type="SUPFAM" id="SSF53218">
    <property type="entry name" value="Molybdenum cofactor biosynthesis proteins"/>
    <property type="match status" value="1"/>
</dbReference>
<organism evidence="3 4">
    <name type="scientific">Oryzias latipes</name>
    <name type="common">Japanese rice fish</name>
    <name type="synonym">Japanese killifish</name>
    <dbReference type="NCBI Taxonomy" id="8090"/>
    <lineage>
        <taxon>Eukaryota</taxon>
        <taxon>Metazoa</taxon>
        <taxon>Chordata</taxon>
        <taxon>Craniata</taxon>
        <taxon>Vertebrata</taxon>
        <taxon>Euteleostomi</taxon>
        <taxon>Actinopterygii</taxon>
        <taxon>Neopterygii</taxon>
        <taxon>Teleostei</taxon>
        <taxon>Neoteleostei</taxon>
        <taxon>Acanthomorphata</taxon>
        <taxon>Ovalentaria</taxon>
        <taxon>Atherinomorphae</taxon>
        <taxon>Beloniformes</taxon>
        <taxon>Adrianichthyidae</taxon>
        <taxon>Oryziinae</taxon>
        <taxon>Oryzias</taxon>
    </lineage>
</organism>
<evidence type="ECO:0000259" key="2">
    <source>
        <dbReference type="SMART" id="SM00852"/>
    </source>
</evidence>
<dbReference type="InterPro" id="IPR001453">
    <property type="entry name" value="MoaB/Mog_dom"/>
</dbReference>
<dbReference type="SMART" id="SM00852">
    <property type="entry name" value="MoCF_biosynth"/>
    <property type="match status" value="1"/>
</dbReference>
<dbReference type="PANTHER" id="PTHR13939:SF0">
    <property type="entry name" value="NMN AMIDOHYDROLASE-LIKE PROTEIN YFAY"/>
    <property type="match status" value="1"/>
</dbReference>
<dbReference type="InterPro" id="IPR036425">
    <property type="entry name" value="MoaB/Mog-like_dom_sf"/>
</dbReference>
<dbReference type="AlphaFoldDB" id="H2M1H4"/>
<dbReference type="Proteomes" id="UP000001038">
    <property type="component" value="Chromosome 16"/>
</dbReference>
<dbReference type="Ensembl" id="ENSORLT00000012258.2">
    <property type="protein sequence ID" value="ENSORLP00000012257.2"/>
    <property type="gene ID" value="ENSORLG00000009769.2"/>
</dbReference>
<accession>H2M1H4</accession>
<evidence type="ECO:0000313" key="3">
    <source>
        <dbReference type="Ensembl" id="ENSORLP00000012257.2"/>
    </source>
</evidence>
<dbReference type="GO" id="GO:0090407">
    <property type="term" value="P:organophosphate biosynthetic process"/>
    <property type="evidence" value="ECO:0007669"/>
    <property type="project" value="UniProtKB-ARBA"/>
</dbReference>
<dbReference type="eggNOG" id="KOG2644">
    <property type="taxonomic scope" value="Eukaryota"/>
</dbReference>
<dbReference type="PANTHER" id="PTHR13939">
    <property type="entry name" value="NICOTINAMIDE-NUCLEOTIDE AMIDOHYDROLASE PNCC"/>
    <property type="match status" value="1"/>
</dbReference>
<dbReference type="Pfam" id="PF00994">
    <property type="entry name" value="MoCF_biosynth"/>
    <property type="match status" value="1"/>
</dbReference>
<reference evidence="3" key="2">
    <citation type="submission" date="2025-08" db="UniProtKB">
        <authorList>
            <consortium name="Ensembl"/>
        </authorList>
    </citation>
    <scope>IDENTIFICATION</scope>
    <source>
        <strain evidence="3">Hd-rR</strain>
    </source>
</reference>
<sequence>MFIFSLPSLSRAGVRVRRLTAQLSRAAMSAERQSSTAAPTAAILIIGDEILKGYTVDTNSTFLTQALRRLGVSVQRITVIPDIQEVIAKEVALLSSQYTHLFTSGGIGPTHDDVTLESIAMAFQEEMYHHPDLTLLVKEFFGGTDKNSPAMKMAKVPRSAKLNYGVDPQTGKPQLYPVVC</sequence>
<evidence type="ECO:0000313" key="4">
    <source>
        <dbReference type="Proteomes" id="UP000001038"/>
    </source>
</evidence>
<dbReference type="Bgee" id="ENSORLG00000009769">
    <property type="expression patterns" value="Expressed in liver and 14 other cell types or tissues"/>
</dbReference>
<dbReference type="GO" id="GO:0006796">
    <property type="term" value="P:phosphate-containing compound metabolic process"/>
    <property type="evidence" value="ECO:0007669"/>
    <property type="project" value="UniProtKB-ARBA"/>
</dbReference>
<name>H2M1H4_ORYLA</name>
<dbReference type="STRING" id="8090.ENSORLP00000012257"/>
<reference evidence="3" key="3">
    <citation type="submission" date="2025-09" db="UniProtKB">
        <authorList>
            <consortium name="Ensembl"/>
        </authorList>
    </citation>
    <scope>IDENTIFICATION</scope>
    <source>
        <strain evidence="3">Hd-rR</strain>
    </source>
</reference>
<feature type="domain" description="MoaB/Mog" evidence="2">
    <location>
        <begin position="42"/>
        <end position="173"/>
    </location>
</feature>
<reference evidence="3 4" key="1">
    <citation type="journal article" date="2007" name="Nature">
        <title>The medaka draft genome and insights into vertebrate genome evolution.</title>
        <authorList>
            <person name="Kasahara M."/>
            <person name="Naruse K."/>
            <person name="Sasaki S."/>
            <person name="Nakatani Y."/>
            <person name="Qu W."/>
            <person name="Ahsan B."/>
            <person name="Yamada T."/>
            <person name="Nagayasu Y."/>
            <person name="Doi K."/>
            <person name="Kasai Y."/>
            <person name="Jindo T."/>
            <person name="Kobayashi D."/>
            <person name="Shimada A."/>
            <person name="Toyoda A."/>
            <person name="Kuroki Y."/>
            <person name="Fujiyama A."/>
            <person name="Sasaki T."/>
            <person name="Shimizu A."/>
            <person name="Asakawa S."/>
            <person name="Shimizu N."/>
            <person name="Hashimoto S."/>
            <person name="Yang J."/>
            <person name="Lee Y."/>
            <person name="Matsushima K."/>
            <person name="Sugano S."/>
            <person name="Sakaizumi M."/>
            <person name="Narita T."/>
            <person name="Ohishi K."/>
            <person name="Haga S."/>
            <person name="Ohta F."/>
            <person name="Nomoto H."/>
            <person name="Nogata K."/>
            <person name="Morishita T."/>
            <person name="Endo T."/>
            <person name="Shin-I T."/>
            <person name="Takeda H."/>
            <person name="Morishita S."/>
            <person name="Kohara Y."/>
        </authorList>
    </citation>
    <scope>NUCLEOTIDE SEQUENCE [LARGE SCALE GENOMIC DNA]</scope>
    <source>
        <strain evidence="3 4">Hd-rR</strain>
    </source>
</reference>